<feature type="compositionally biased region" description="Basic and acidic residues" evidence="1">
    <location>
        <begin position="407"/>
        <end position="443"/>
    </location>
</feature>
<feature type="region of interest" description="Disordered" evidence="1">
    <location>
        <begin position="62"/>
        <end position="101"/>
    </location>
</feature>
<feature type="compositionally biased region" description="Basic and acidic residues" evidence="1">
    <location>
        <begin position="208"/>
        <end position="227"/>
    </location>
</feature>
<dbReference type="EMBL" id="KZ996087">
    <property type="protein sequence ID" value="RKO89443.1"/>
    <property type="molecule type" value="Genomic_DNA"/>
</dbReference>
<proteinExistence type="predicted"/>
<feature type="compositionally biased region" description="Low complexity" evidence="1">
    <location>
        <begin position="89"/>
        <end position="101"/>
    </location>
</feature>
<dbReference type="Proteomes" id="UP000269721">
    <property type="component" value="Unassembled WGS sequence"/>
</dbReference>
<sequence length="603" mass="64830">MAAMEKQPLADTDFDDHMDINFLQKILDTAQAAATTPIAPPRSSSTAIDQFKEQWFQALDSVGPRPAVDPLPPRPLGKPPPYPAPTPYAAPSAAAGQVPPPRASLSLRPPSYSVILDSIVVEKAPGEVVPDLMRGAPAGSGAMTQAFVGDQRGQVRLDARGTGDALGRGYDGSRTWTSVDYGRSEDVSWNGARRGEQQTPRLSVDGVGRGHDRSDPHANIGRGRDGAPRTSLDLSMREDARIFSKALSLTSSSASRDGARRGEQPISRHELDGGRRGHGRSDPRGDVGRGHDAPRTSLDSGRREEGYQDGGRRPYAVDRQHNPIPSHPSVDGRSHGLHHDGSGRFPPGRHNYHPDGSGVPRARSQPARDRHYHHRPPGSDEPRDRGGTMAPHHDRRQGGDGGHQHPAIRDGRVRKAPHPGDDLTRPRREMIHGAHPSARDRNGHTTAPHQRYHHATAAPPAPPASRLPSSPPYDPLPPASRPPSSSANDLDPRRPSHPSPTHTPARDRTDSNQSDYSSTRNRADSRISGSSESSDPATRALLALSHPERTHSVGKAARTASVSTSSGGTTTASSPLHRTPSVGHHPERWFPVAAARASPPPRR</sequence>
<accession>A0A4P9WCU9</accession>
<feature type="compositionally biased region" description="Low complexity" evidence="1">
    <location>
        <begin position="556"/>
        <end position="574"/>
    </location>
</feature>
<evidence type="ECO:0000313" key="3">
    <source>
        <dbReference type="Proteomes" id="UP000269721"/>
    </source>
</evidence>
<evidence type="ECO:0000256" key="1">
    <source>
        <dbReference type="SAM" id="MobiDB-lite"/>
    </source>
</evidence>
<feature type="region of interest" description="Disordered" evidence="1">
    <location>
        <begin position="249"/>
        <end position="603"/>
    </location>
</feature>
<name>A0A4P9WCU9_9FUNG</name>
<feature type="compositionally biased region" description="Basic and acidic residues" evidence="1">
    <location>
        <begin position="377"/>
        <end position="386"/>
    </location>
</feature>
<evidence type="ECO:0000313" key="2">
    <source>
        <dbReference type="EMBL" id="RKO89443.1"/>
    </source>
</evidence>
<gene>
    <name evidence="2" type="ORF">BDK51DRAFT_38692</name>
</gene>
<feature type="compositionally biased region" description="Pro residues" evidence="1">
    <location>
        <begin position="67"/>
        <end position="88"/>
    </location>
</feature>
<protein>
    <submittedName>
        <fullName evidence="2">Uncharacterized protein</fullName>
    </submittedName>
</protein>
<dbReference type="AlphaFoldDB" id="A0A4P9WCU9"/>
<reference evidence="3" key="1">
    <citation type="journal article" date="2018" name="Nat. Microbiol.">
        <title>Leveraging single-cell genomics to expand the fungal tree of life.</title>
        <authorList>
            <person name="Ahrendt S.R."/>
            <person name="Quandt C.A."/>
            <person name="Ciobanu D."/>
            <person name="Clum A."/>
            <person name="Salamov A."/>
            <person name="Andreopoulos B."/>
            <person name="Cheng J.F."/>
            <person name="Woyke T."/>
            <person name="Pelin A."/>
            <person name="Henrissat B."/>
            <person name="Reynolds N.K."/>
            <person name="Benny G.L."/>
            <person name="Smith M.E."/>
            <person name="James T.Y."/>
            <person name="Grigoriev I.V."/>
        </authorList>
    </citation>
    <scope>NUCLEOTIDE SEQUENCE [LARGE SCALE GENOMIC DNA]</scope>
</reference>
<feature type="compositionally biased region" description="Basic and acidic residues" evidence="1">
    <location>
        <begin position="257"/>
        <end position="321"/>
    </location>
</feature>
<keyword evidence="3" id="KW-1185">Reference proteome</keyword>
<feature type="compositionally biased region" description="Pro residues" evidence="1">
    <location>
        <begin position="459"/>
        <end position="481"/>
    </location>
</feature>
<feature type="region of interest" description="Disordered" evidence="1">
    <location>
        <begin position="186"/>
        <end position="236"/>
    </location>
</feature>
<organism evidence="2 3">
    <name type="scientific">Blyttiomyces helicus</name>
    <dbReference type="NCBI Taxonomy" id="388810"/>
    <lineage>
        <taxon>Eukaryota</taxon>
        <taxon>Fungi</taxon>
        <taxon>Fungi incertae sedis</taxon>
        <taxon>Chytridiomycota</taxon>
        <taxon>Chytridiomycota incertae sedis</taxon>
        <taxon>Chytridiomycetes</taxon>
        <taxon>Chytridiomycetes incertae sedis</taxon>
        <taxon>Blyttiomyces</taxon>
    </lineage>
</organism>
<feature type="compositionally biased region" description="Basic and acidic residues" evidence="1">
    <location>
        <begin position="330"/>
        <end position="342"/>
    </location>
</feature>
<feature type="compositionally biased region" description="Polar residues" evidence="1">
    <location>
        <begin position="511"/>
        <end position="520"/>
    </location>
</feature>